<protein>
    <submittedName>
        <fullName evidence="1">HAD-superfamily hydrolase, subfamily IIB</fullName>
        <ecNumber evidence="1">3.1.3.-</ecNumber>
    </submittedName>
</protein>
<dbReference type="RefSeq" id="WP_112482927.1">
    <property type="nucleotide sequence ID" value="NZ_CAUDZF010000027.1"/>
</dbReference>
<dbReference type="GO" id="GO:0016791">
    <property type="term" value="F:phosphatase activity"/>
    <property type="evidence" value="ECO:0007669"/>
    <property type="project" value="TreeGrafter"/>
</dbReference>
<organism evidence="1 2">
    <name type="scientific">Enterocloster clostridioformis</name>
    <dbReference type="NCBI Taxonomy" id="1531"/>
    <lineage>
        <taxon>Bacteria</taxon>
        <taxon>Bacillati</taxon>
        <taxon>Bacillota</taxon>
        <taxon>Clostridia</taxon>
        <taxon>Lachnospirales</taxon>
        <taxon>Lachnospiraceae</taxon>
        <taxon>Enterocloster</taxon>
    </lineage>
</organism>
<dbReference type="Gene3D" id="3.30.1240.10">
    <property type="match status" value="1"/>
</dbReference>
<evidence type="ECO:0000313" key="2">
    <source>
        <dbReference type="Proteomes" id="UP000251853"/>
    </source>
</evidence>
<dbReference type="PANTHER" id="PTHR10000:SF8">
    <property type="entry name" value="HAD SUPERFAMILY HYDROLASE-LIKE, TYPE 3"/>
    <property type="match status" value="1"/>
</dbReference>
<dbReference type="AlphaFoldDB" id="A0A2X2UUS8"/>
<dbReference type="Gene3D" id="3.40.50.1000">
    <property type="entry name" value="HAD superfamily/HAD-like"/>
    <property type="match status" value="1"/>
</dbReference>
<dbReference type="EMBL" id="UAVW01000018">
    <property type="protein sequence ID" value="SQB15525.1"/>
    <property type="molecule type" value="Genomic_DNA"/>
</dbReference>
<accession>A0A2X2UUS8</accession>
<dbReference type="Proteomes" id="UP000251853">
    <property type="component" value="Unassembled WGS sequence"/>
</dbReference>
<dbReference type="SFLD" id="SFLDG01140">
    <property type="entry name" value="C2.B:_Phosphomannomutase_and_P"/>
    <property type="match status" value="1"/>
</dbReference>
<dbReference type="GO" id="GO:0005829">
    <property type="term" value="C:cytosol"/>
    <property type="evidence" value="ECO:0007669"/>
    <property type="project" value="TreeGrafter"/>
</dbReference>
<dbReference type="SUPFAM" id="SSF56784">
    <property type="entry name" value="HAD-like"/>
    <property type="match status" value="1"/>
</dbReference>
<keyword evidence="2" id="KW-1185">Reference proteome</keyword>
<gene>
    <name evidence="1" type="primary">yidA_3</name>
    <name evidence="1" type="ORF">NCTC11224_04596</name>
</gene>
<sequence length="264" mass="29248">MGIKLVVTDIDGTLIDSSEKIPPQLAATVKKCRENGIRFAVSTGRTKELAEPIIKELGITDPCVIANGACIVQENQYLAAHDFSVLPILRYIGQADRDGLTVTLTDEKGERAIRETDYVRYHQSIGNRFKEPIDLDGTDWYKARFQKVMFMDENKTGKIHNYQKEMENFKELYWVTTYSDAAVELGPKGCNKATGVKELAGLLGVSMDEIMACGDFSNDLEMIRVAGVGVAVNNANDELKEAADYVAKGSFAYGVMEAIETYCF</sequence>
<dbReference type="NCBIfam" id="TIGR01484">
    <property type="entry name" value="HAD-SF-IIB"/>
    <property type="match status" value="1"/>
</dbReference>
<dbReference type="InterPro" id="IPR036412">
    <property type="entry name" value="HAD-like_sf"/>
</dbReference>
<dbReference type="InterPro" id="IPR000150">
    <property type="entry name" value="Cof"/>
</dbReference>
<dbReference type="EC" id="3.1.3.-" evidence="1"/>
<dbReference type="SFLD" id="SFLDS00003">
    <property type="entry name" value="Haloacid_Dehalogenase"/>
    <property type="match status" value="1"/>
</dbReference>
<evidence type="ECO:0000313" key="1">
    <source>
        <dbReference type="EMBL" id="SQB15525.1"/>
    </source>
</evidence>
<dbReference type="InterPro" id="IPR006379">
    <property type="entry name" value="HAD-SF_hydro_IIB"/>
</dbReference>
<name>A0A2X2UUS8_9FIRM</name>
<dbReference type="Pfam" id="PF08282">
    <property type="entry name" value="Hydrolase_3"/>
    <property type="match status" value="1"/>
</dbReference>
<dbReference type="NCBIfam" id="TIGR00099">
    <property type="entry name" value="Cof-subfamily"/>
    <property type="match status" value="1"/>
</dbReference>
<reference evidence="1 2" key="1">
    <citation type="submission" date="2018-06" db="EMBL/GenBank/DDBJ databases">
        <authorList>
            <consortium name="Pathogen Informatics"/>
            <person name="Doyle S."/>
        </authorList>
    </citation>
    <scope>NUCLEOTIDE SEQUENCE [LARGE SCALE GENOMIC DNA]</scope>
    <source>
        <strain evidence="1 2">NCTC11224</strain>
    </source>
</reference>
<proteinExistence type="predicted"/>
<dbReference type="GO" id="GO:0000287">
    <property type="term" value="F:magnesium ion binding"/>
    <property type="evidence" value="ECO:0007669"/>
    <property type="project" value="TreeGrafter"/>
</dbReference>
<keyword evidence="1" id="KW-0378">Hydrolase</keyword>
<dbReference type="InterPro" id="IPR023214">
    <property type="entry name" value="HAD_sf"/>
</dbReference>
<dbReference type="PANTHER" id="PTHR10000">
    <property type="entry name" value="PHOSPHOSERINE PHOSPHATASE"/>
    <property type="match status" value="1"/>
</dbReference>